<feature type="domain" description="Glycosyltransferase subfamily 4-like N-terminal" evidence="2">
    <location>
        <begin position="96"/>
        <end position="187"/>
    </location>
</feature>
<feature type="domain" description="Glycosyl transferase family 1" evidence="1">
    <location>
        <begin position="190"/>
        <end position="355"/>
    </location>
</feature>
<dbReference type="Pfam" id="PF00534">
    <property type="entry name" value="Glycos_transf_1"/>
    <property type="match status" value="1"/>
</dbReference>
<accession>A0A2M8KTL0</accession>
<proteinExistence type="predicted"/>
<comment type="caution">
    <text evidence="3">The sequence shown here is derived from an EMBL/GenBank/DDBJ whole genome shotgun (WGS) entry which is preliminary data.</text>
</comment>
<dbReference type="AlphaFoldDB" id="A0A2M8KTL0"/>
<dbReference type="Gene3D" id="3.40.50.2000">
    <property type="entry name" value="Glycogen Phosphorylase B"/>
    <property type="match status" value="2"/>
</dbReference>
<dbReference type="CDD" id="cd03801">
    <property type="entry name" value="GT4_PimA-like"/>
    <property type="match status" value="1"/>
</dbReference>
<dbReference type="SUPFAM" id="SSF53756">
    <property type="entry name" value="UDP-Glycosyltransferase/glycogen phosphorylase"/>
    <property type="match status" value="1"/>
</dbReference>
<organism evidence="3 4">
    <name type="scientific">Candidatus Roizmanbacteria bacterium CG10_big_fil_rev_8_21_14_0_10_39_6</name>
    <dbReference type="NCBI Taxonomy" id="1974853"/>
    <lineage>
        <taxon>Bacteria</taxon>
        <taxon>Candidatus Roizmaniibacteriota</taxon>
    </lineage>
</organism>
<dbReference type="InterPro" id="IPR050194">
    <property type="entry name" value="Glycosyltransferase_grp1"/>
</dbReference>
<dbReference type="PANTHER" id="PTHR45947">
    <property type="entry name" value="SULFOQUINOVOSYL TRANSFERASE SQD2"/>
    <property type="match status" value="1"/>
</dbReference>
<reference evidence="4" key="1">
    <citation type="submission" date="2017-09" db="EMBL/GenBank/DDBJ databases">
        <title>Depth-based differentiation of microbial function through sediment-hosted aquifers and enrichment of novel symbionts in the deep terrestrial subsurface.</title>
        <authorList>
            <person name="Probst A.J."/>
            <person name="Ladd B."/>
            <person name="Jarett J.K."/>
            <person name="Geller-Mcgrath D.E."/>
            <person name="Sieber C.M.K."/>
            <person name="Emerson J.B."/>
            <person name="Anantharaman K."/>
            <person name="Thomas B.C."/>
            <person name="Malmstrom R."/>
            <person name="Stieglmeier M."/>
            <person name="Klingl A."/>
            <person name="Woyke T."/>
            <person name="Ryan C.M."/>
            <person name="Banfield J.F."/>
        </authorList>
    </citation>
    <scope>NUCLEOTIDE SEQUENCE [LARGE SCALE GENOMIC DNA]</scope>
</reference>
<dbReference type="InterPro" id="IPR028098">
    <property type="entry name" value="Glyco_trans_4-like_N"/>
</dbReference>
<dbReference type="GO" id="GO:0016757">
    <property type="term" value="F:glycosyltransferase activity"/>
    <property type="evidence" value="ECO:0007669"/>
    <property type="project" value="InterPro"/>
</dbReference>
<dbReference type="Pfam" id="PF13439">
    <property type="entry name" value="Glyco_transf_4"/>
    <property type="match status" value="1"/>
</dbReference>
<protein>
    <submittedName>
        <fullName evidence="3">Uncharacterized protein</fullName>
    </submittedName>
</protein>
<gene>
    <name evidence="3" type="ORF">COU88_00520</name>
</gene>
<evidence type="ECO:0000313" key="3">
    <source>
        <dbReference type="EMBL" id="PJE63257.1"/>
    </source>
</evidence>
<evidence type="ECO:0000259" key="1">
    <source>
        <dbReference type="Pfam" id="PF00534"/>
    </source>
</evidence>
<name>A0A2M8KTL0_9BACT</name>
<dbReference type="EMBL" id="PFED01000021">
    <property type="protein sequence ID" value="PJE63257.1"/>
    <property type="molecule type" value="Genomic_DNA"/>
</dbReference>
<evidence type="ECO:0000259" key="2">
    <source>
        <dbReference type="Pfam" id="PF13439"/>
    </source>
</evidence>
<dbReference type="PANTHER" id="PTHR45947:SF3">
    <property type="entry name" value="SULFOQUINOVOSYL TRANSFERASE SQD2"/>
    <property type="match status" value="1"/>
</dbReference>
<evidence type="ECO:0000313" key="4">
    <source>
        <dbReference type="Proteomes" id="UP000229554"/>
    </source>
</evidence>
<dbReference type="InterPro" id="IPR001296">
    <property type="entry name" value="Glyco_trans_1"/>
</dbReference>
<dbReference type="Proteomes" id="UP000229554">
    <property type="component" value="Unassembled WGS sequence"/>
</dbReference>
<sequence length="386" mass="43447">MHKPVIALVRGAYLNPFEMQNYAPLRTNYHIIAYSSTMPIGAPETIPTVRLPSITDSVTFAFTHRLTILGKAIMYVARRTIGGEHILFGLEQKLLHTHIVHTADPHYFFSFQSVKAKRLNNRLRIVSTSWDTIPFNNETIQLKKKQKYAVLKQVDLFICHSTRAQKALLLEGVSESRIRHVPLGVDIKTFFPNPHVSQPHTIVYVGRLVQEKGVLVLIEAFETLYKKHPRARLYIVGSGPLEKTLRTRLMKNGLSHAVTITKLEYSTITQLYHKAQIFVLPSISNATWEEQYGMVLIEAMACGLPIVTTDSGAIPEVVGSAAITVPQDNVPELFTALDTLLTSNDTRKKLGTIAYMRARKLFSAHTFSKSIAQIYETLLNPDSDKK</sequence>